<dbReference type="Pfam" id="PF24696">
    <property type="entry name" value="UGSC"/>
    <property type="match status" value="1"/>
</dbReference>
<dbReference type="AlphaFoldDB" id="A0A5Y1YF84"/>
<name>A0A5Y1YF84_SALDZ</name>
<protein>
    <recommendedName>
        <fullName evidence="1">UGSC-like domain-containing protein</fullName>
    </recommendedName>
</protein>
<evidence type="ECO:0000313" key="2">
    <source>
        <dbReference type="EMBL" id="ECC3917541.1"/>
    </source>
</evidence>
<comment type="caution">
    <text evidence="2">The sequence shown here is derived from an EMBL/GenBank/DDBJ whole genome shotgun (WGS) entry which is preliminary data.</text>
</comment>
<gene>
    <name evidence="2" type="ORF">CTQ69_27070</name>
</gene>
<dbReference type="InterPro" id="IPR057767">
    <property type="entry name" value="UGSC-like_dom"/>
</dbReference>
<evidence type="ECO:0000259" key="1">
    <source>
        <dbReference type="Pfam" id="PF24696"/>
    </source>
</evidence>
<proteinExistence type="predicted"/>
<feature type="domain" description="UGSC-like" evidence="1">
    <location>
        <begin position="10"/>
        <end position="134"/>
    </location>
</feature>
<dbReference type="Proteomes" id="UP000839735">
    <property type="component" value="Unassembled WGS sequence"/>
</dbReference>
<dbReference type="EMBL" id="AAIBIC010000076">
    <property type="protein sequence ID" value="ECC3917541.1"/>
    <property type="molecule type" value="Genomic_DNA"/>
</dbReference>
<reference evidence="2" key="1">
    <citation type="submission" date="2018-08" db="EMBL/GenBank/DDBJ databases">
        <authorList>
            <person name="Ashton P.M."/>
            <person name="Dallman T."/>
            <person name="Nair S."/>
            <person name="De Pinna E."/>
            <person name="Peters T."/>
            <person name="Grant K."/>
        </authorList>
    </citation>
    <scope>NUCLEOTIDE SEQUENCE [LARGE SCALE GENOMIC DNA]</scope>
    <source>
        <strain evidence="2">294779</strain>
    </source>
</reference>
<sequence length="565" mass="61739">MMSNELADSIFDPRGKNRFYELRLAPRASLQALRDGKVLFFDNTKLDFCHYREIFTRLETILNEYGIYRIEHVRQSVRGTMTEQIRELADNLVRKEVQAAVVALADMGTSVMTTILAIELEKRGIATLLIASPPGDNLAEHVAHYRAGQLCICRLDIYQASTVNDIRQQVDAQRAYVLEALTCTGNTQTTAVLHPKMDLDRSHSGTEMMPYHDLDTLMAEYECQSIGDGLPVIPPTPARFAAMLAYCPEPLDTVLIPEAGPSGKDIRVRDVVINSILAGCKPAFLPIVTATFRAMADPVFNFQQSITTSYNGGNLVLVSGPIADELGICSGQGCMGPGFRANATIGRAVNLTILNVCRAYPGKADLGCLGSPVEFTYCFAENQIHSPWPTLNEERFGAEATSVYLMKAEPPTDVVDFLSQTADSLLGVIIDSATHLGRMNAYIPGRILIVLTPDHAQILYNAGWSKCALREYLHAHIHNPLDAVQGRGLVPVRPEQFANHDPIPATRNAHDIDLVVAGGRGGHSAILASWGLYCDAVLTPLTVPGGQLARTIEDFQATPSTSRNH</sequence>
<accession>A0A5Y1YF84</accession>
<organism evidence="2">
    <name type="scientific">Salmonella diarizonae</name>
    <dbReference type="NCBI Taxonomy" id="59204"/>
    <lineage>
        <taxon>Bacteria</taxon>
        <taxon>Pseudomonadati</taxon>
        <taxon>Pseudomonadota</taxon>
        <taxon>Gammaproteobacteria</taxon>
        <taxon>Enterobacterales</taxon>
        <taxon>Enterobacteriaceae</taxon>
        <taxon>Salmonella</taxon>
    </lineage>
</organism>